<feature type="coiled-coil region" evidence="3">
    <location>
        <begin position="255"/>
        <end position="293"/>
    </location>
</feature>
<dbReference type="InterPro" id="IPR029787">
    <property type="entry name" value="Nucleotide_cyclase"/>
</dbReference>
<comment type="caution">
    <text evidence="7">The sequence shown here is derived from an EMBL/GenBank/DDBJ whole genome shotgun (WGS) entry which is preliminary data.</text>
</comment>
<evidence type="ECO:0000256" key="1">
    <source>
        <dbReference type="ARBA" id="ARBA00012528"/>
    </source>
</evidence>
<protein>
    <recommendedName>
        <fullName evidence="1">diguanylate cyclase</fullName>
        <ecNumber evidence="1">2.7.7.65</ecNumber>
    </recommendedName>
</protein>
<keyword evidence="3" id="KW-0175">Coiled coil</keyword>
<organism evidence="7 8">
    <name type="scientific">Ideonella lacteola</name>
    <dbReference type="NCBI Taxonomy" id="2984193"/>
    <lineage>
        <taxon>Bacteria</taxon>
        <taxon>Pseudomonadati</taxon>
        <taxon>Pseudomonadota</taxon>
        <taxon>Betaproteobacteria</taxon>
        <taxon>Burkholderiales</taxon>
        <taxon>Sphaerotilaceae</taxon>
        <taxon>Ideonella</taxon>
    </lineage>
</organism>
<keyword evidence="8" id="KW-1185">Reference proteome</keyword>
<dbReference type="NCBIfam" id="TIGR00254">
    <property type="entry name" value="GGDEF"/>
    <property type="match status" value="1"/>
</dbReference>
<dbReference type="InterPro" id="IPR000160">
    <property type="entry name" value="GGDEF_dom"/>
</dbReference>
<evidence type="ECO:0000256" key="2">
    <source>
        <dbReference type="ARBA" id="ARBA00034247"/>
    </source>
</evidence>
<dbReference type="CDD" id="cd01949">
    <property type="entry name" value="GGDEF"/>
    <property type="match status" value="1"/>
</dbReference>
<dbReference type="PANTHER" id="PTHR45138">
    <property type="entry name" value="REGULATORY COMPONENTS OF SENSORY TRANSDUCTION SYSTEM"/>
    <property type="match status" value="1"/>
</dbReference>
<dbReference type="Gene3D" id="3.30.70.270">
    <property type="match status" value="1"/>
</dbReference>
<comment type="catalytic activity">
    <reaction evidence="2">
        <text>2 GTP = 3',3'-c-di-GMP + 2 diphosphate</text>
        <dbReference type="Rhea" id="RHEA:24898"/>
        <dbReference type="ChEBI" id="CHEBI:33019"/>
        <dbReference type="ChEBI" id="CHEBI:37565"/>
        <dbReference type="ChEBI" id="CHEBI:58805"/>
        <dbReference type="EC" id="2.7.7.65"/>
    </reaction>
</comment>
<evidence type="ECO:0000313" key="8">
    <source>
        <dbReference type="Proteomes" id="UP001371218"/>
    </source>
</evidence>
<keyword evidence="7" id="KW-0548">Nucleotidyltransferase</keyword>
<dbReference type="Proteomes" id="UP001371218">
    <property type="component" value="Unassembled WGS sequence"/>
</dbReference>
<reference evidence="7 8" key="1">
    <citation type="submission" date="2024-04" db="EMBL/GenBank/DDBJ databases">
        <title>Novel species of the genus Ideonella isolated from streams.</title>
        <authorList>
            <person name="Lu H."/>
        </authorList>
    </citation>
    <scope>NUCLEOTIDE SEQUENCE [LARGE SCALE GENOMIC DNA]</scope>
    <source>
        <strain evidence="7 8">DXS29W</strain>
    </source>
</reference>
<evidence type="ECO:0000256" key="5">
    <source>
        <dbReference type="SAM" id="Phobius"/>
    </source>
</evidence>
<feature type="transmembrane region" description="Helical" evidence="5">
    <location>
        <begin position="33"/>
        <end position="54"/>
    </location>
</feature>
<accession>A0ABU9BTC4</accession>
<dbReference type="GO" id="GO:0052621">
    <property type="term" value="F:diguanylate cyclase activity"/>
    <property type="evidence" value="ECO:0007669"/>
    <property type="project" value="UniProtKB-EC"/>
</dbReference>
<feature type="region of interest" description="Disordered" evidence="4">
    <location>
        <begin position="1"/>
        <end position="26"/>
    </location>
</feature>
<dbReference type="SMART" id="SM00267">
    <property type="entry name" value="GGDEF"/>
    <property type="match status" value="1"/>
</dbReference>
<dbReference type="SUPFAM" id="SSF55073">
    <property type="entry name" value="Nucleotide cyclase"/>
    <property type="match status" value="1"/>
</dbReference>
<dbReference type="PANTHER" id="PTHR45138:SF9">
    <property type="entry name" value="DIGUANYLATE CYCLASE DGCM-RELATED"/>
    <property type="match status" value="1"/>
</dbReference>
<evidence type="ECO:0000259" key="6">
    <source>
        <dbReference type="PROSITE" id="PS50887"/>
    </source>
</evidence>
<dbReference type="Pfam" id="PF00990">
    <property type="entry name" value="GGDEF"/>
    <property type="match status" value="1"/>
</dbReference>
<dbReference type="EMBL" id="JBBUTG010000015">
    <property type="protein sequence ID" value="MEK8033217.1"/>
    <property type="molecule type" value="Genomic_DNA"/>
</dbReference>
<dbReference type="InterPro" id="IPR043128">
    <property type="entry name" value="Rev_trsase/Diguanyl_cyclase"/>
</dbReference>
<dbReference type="InterPro" id="IPR050469">
    <property type="entry name" value="Diguanylate_Cyclase"/>
</dbReference>
<sequence>MPPPLDADTGTPDMHGTPAPTGPVRNGSLGRRLVLATLVFGLIFTGMAAAVRTWQAWRAHLASMTAELTLIDQVFQRTLSKAIWEMDRDALRTQLDSAAQVASVGRIELRIQQMGRTPEVMEAHRDGQAVSPMTPQITRELTYEPYPGGREVVGELHLVGDERVLRERLQADVLGIVLTQLVQSLLLAGVIMWLFNSLVTVHVRVIARHLEELTPATLGRALRLNRRPRGGDELALLEVGVNDLQHKLSTYLERQKQDERDLAAHRDRLAELVDEQTAELRAANRRLEELSRVDPLTGLANRRHFDEIKDVEFRRAQRLGQPLSVLMCDVDFFKRYNDAYGHAQGDRCLQQVAEALRDNFARAGEIVARMGGEEFAVLLPSMNIQFARTAAERLRRRMAMLAVPHRDSPVAPVLTLSIGLAEYDPATMDQFDQLLHQADQALYRAKSQGRDRISE</sequence>
<evidence type="ECO:0000313" key="7">
    <source>
        <dbReference type="EMBL" id="MEK8033217.1"/>
    </source>
</evidence>
<keyword evidence="5" id="KW-1133">Transmembrane helix</keyword>
<gene>
    <name evidence="7" type="ORF">AACH06_20550</name>
</gene>
<keyword evidence="5" id="KW-0472">Membrane</keyword>
<feature type="domain" description="GGDEF" evidence="6">
    <location>
        <begin position="321"/>
        <end position="455"/>
    </location>
</feature>
<evidence type="ECO:0000256" key="3">
    <source>
        <dbReference type="SAM" id="Coils"/>
    </source>
</evidence>
<dbReference type="RefSeq" id="WP_341427639.1">
    <property type="nucleotide sequence ID" value="NZ_JBBUTG010000015.1"/>
</dbReference>
<dbReference type="EC" id="2.7.7.65" evidence="1"/>
<proteinExistence type="predicted"/>
<keyword evidence="7" id="KW-0808">Transferase</keyword>
<dbReference type="PROSITE" id="PS50887">
    <property type="entry name" value="GGDEF"/>
    <property type="match status" value="1"/>
</dbReference>
<keyword evidence="5" id="KW-0812">Transmembrane</keyword>
<evidence type="ECO:0000256" key="4">
    <source>
        <dbReference type="SAM" id="MobiDB-lite"/>
    </source>
</evidence>
<name>A0ABU9BTC4_9BURK</name>
<feature type="transmembrane region" description="Helical" evidence="5">
    <location>
        <begin position="173"/>
        <end position="195"/>
    </location>
</feature>